<gene>
    <name evidence="1" type="ORF">CRV04_03595</name>
</gene>
<dbReference type="AlphaFoldDB" id="A0A4Q0XRI6"/>
<evidence type="ECO:0000313" key="2">
    <source>
        <dbReference type="Proteomes" id="UP000290657"/>
    </source>
</evidence>
<reference evidence="1 2" key="1">
    <citation type="submission" date="2017-10" db="EMBL/GenBank/DDBJ databases">
        <title>Genomics of the genus Arcobacter.</title>
        <authorList>
            <person name="Perez-Cataluna A."/>
            <person name="Figueras M.J."/>
        </authorList>
    </citation>
    <scope>NUCLEOTIDE SEQUENCE [LARGE SCALE GENOMIC DNA]</scope>
    <source>
        <strain evidence="1 2">CECT 8987</strain>
    </source>
</reference>
<accession>A0A4Q0XRI6</accession>
<dbReference type="InterPro" id="IPR035911">
    <property type="entry name" value="MurE/MurF_N"/>
</dbReference>
<dbReference type="Proteomes" id="UP000290657">
    <property type="component" value="Unassembled WGS sequence"/>
</dbReference>
<comment type="caution">
    <text evidence="1">The sequence shown here is derived from an EMBL/GenBank/DDBJ whole genome shotgun (WGS) entry which is preliminary data.</text>
</comment>
<dbReference type="Gene3D" id="3.40.1390.10">
    <property type="entry name" value="MurE/MurF, N-terminal domain"/>
    <property type="match status" value="1"/>
</dbReference>
<dbReference type="EMBL" id="PDKN01000002">
    <property type="protein sequence ID" value="RXJ60097.1"/>
    <property type="molecule type" value="Genomic_DNA"/>
</dbReference>
<keyword evidence="2" id="KW-1185">Reference proteome</keyword>
<dbReference type="OrthoDB" id="5338390at2"/>
<evidence type="ECO:0000313" key="1">
    <source>
        <dbReference type="EMBL" id="RXJ60097.1"/>
    </source>
</evidence>
<dbReference type="RefSeq" id="WP_128995446.1">
    <property type="nucleotide sequence ID" value="NZ_PDKN01000002.1"/>
</dbReference>
<proteinExistence type="predicted"/>
<organism evidence="1 2">
    <name type="scientific">Candidatus Marinarcus aquaticus</name>
    <dbReference type="NCBI Taxonomy" id="2044504"/>
    <lineage>
        <taxon>Bacteria</taxon>
        <taxon>Pseudomonadati</taxon>
        <taxon>Campylobacterota</taxon>
        <taxon>Epsilonproteobacteria</taxon>
        <taxon>Campylobacterales</taxon>
        <taxon>Arcobacteraceae</taxon>
        <taxon>Candidatus Marinarcus</taxon>
    </lineage>
</organism>
<protein>
    <submittedName>
        <fullName evidence="1">Peptidoglycan synthetase</fullName>
    </submittedName>
</protein>
<sequence length="329" mass="38751">MQISSLTDIIQGELLNSPAITSVYNIKSRAQKVSEGDLFFALCPEDIPTALKNGAFAIVVENDHKVLDNEVAWIKVDDLNKAIIRYIRYVLSQFELQAFYSNQISYEMLKLFKTSHHNHIKFISNNVSQNIKLLNILENHDTLFCMDQTLLDAIYPKNENFNDRNFVINNLIEHSLFETSFSYLNDFFSKLRISSLYLNEFLKVYYFFNKSVDLNRLKKFELFKPIFIDKYFNMTEYGRSDKFILVQEDESQLHKEIYYIKEKYKYAKTILISKEEMTIDGITNFVVQELDEIYKTLQYNSFNAAYIVGFQKKHVELLFSNNNSTQPLL</sequence>
<dbReference type="SUPFAM" id="SSF63418">
    <property type="entry name" value="MurE/MurF N-terminal domain"/>
    <property type="match status" value="1"/>
</dbReference>
<name>A0A4Q0XRI6_9BACT</name>